<dbReference type="RefSeq" id="WP_344479463.1">
    <property type="nucleotide sequence ID" value="NZ_BAAAQX010000013.1"/>
</dbReference>
<accession>A0ABN3CJX0</accession>
<dbReference type="Gene3D" id="1.10.10.1150">
    <property type="entry name" value="Coenzyme PQQ synthesis protein D (PqqD)"/>
    <property type="match status" value="1"/>
</dbReference>
<keyword evidence="2" id="KW-1185">Reference proteome</keyword>
<evidence type="ECO:0008006" key="3">
    <source>
        <dbReference type="Google" id="ProtNLM"/>
    </source>
</evidence>
<dbReference type="Pfam" id="PF05402">
    <property type="entry name" value="PqqD"/>
    <property type="match status" value="1"/>
</dbReference>
<gene>
    <name evidence="1" type="ORF">GCM10009850_051820</name>
</gene>
<evidence type="ECO:0000313" key="2">
    <source>
        <dbReference type="Proteomes" id="UP001499843"/>
    </source>
</evidence>
<name>A0ABN3CJX0_9ACTN</name>
<dbReference type="Proteomes" id="UP001499843">
    <property type="component" value="Unassembled WGS sequence"/>
</dbReference>
<dbReference type="InterPro" id="IPR008792">
    <property type="entry name" value="PQQD"/>
</dbReference>
<organism evidence="1 2">
    <name type="scientific">Nonomuraea monospora</name>
    <dbReference type="NCBI Taxonomy" id="568818"/>
    <lineage>
        <taxon>Bacteria</taxon>
        <taxon>Bacillati</taxon>
        <taxon>Actinomycetota</taxon>
        <taxon>Actinomycetes</taxon>
        <taxon>Streptosporangiales</taxon>
        <taxon>Streptosporangiaceae</taxon>
        <taxon>Nonomuraea</taxon>
    </lineage>
</organism>
<reference evidence="2" key="1">
    <citation type="journal article" date="2019" name="Int. J. Syst. Evol. Microbiol.">
        <title>The Global Catalogue of Microorganisms (GCM) 10K type strain sequencing project: providing services to taxonomists for standard genome sequencing and annotation.</title>
        <authorList>
            <consortium name="The Broad Institute Genomics Platform"/>
            <consortium name="The Broad Institute Genome Sequencing Center for Infectious Disease"/>
            <person name="Wu L."/>
            <person name="Ma J."/>
        </authorList>
    </citation>
    <scope>NUCLEOTIDE SEQUENCE [LARGE SCALE GENOMIC DNA]</scope>
    <source>
        <strain evidence="2">JCM 16114</strain>
    </source>
</reference>
<dbReference type="InterPro" id="IPR041881">
    <property type="entry name" value="PqqD_sf"/>
</dbReference>
<comment type="caution">
    <text evidence="1">The sequence shown here is derived from an EMBL/GenBank/DDBJ whole genome shotgun (WGS) entry which is preliminary data.</text>
</comment>
<proteinExistence type="predicted"/>
<dbReference type="NCBIfam" id="NF033530">
    <property type="entry name" value="lasso_PqqD_Strm"/>
    <property type="match status" value="1"/>
</dbReference>
<evidence type="ECO:0000313" key="1">
    <source>
        <dbReference type="EMBL" id="GAA2209723.1"/>
    </source>
</evidence>
<sequence length="87" mass="9160">MRLRPGVTMTEADDAAVLLDERNGRYRQLNATAVLVLRSLLSGGGPAEAARELARAHPGAAPTAEADVEALLARLRAADLIDETSLP</sequence>
<dbReference type="EMBL" id="BAAAQX010000013">
    <property type="protein sequence ID" value="GAA2209723.1"/>
    <property type="molecule type" value="Genomic_DNA"/>
</dbReference>
<protein>
    <recommendedName>
        <fullName evidence="3">Lasso peptide biosynthesis PqqD family chaperone</fullName>
    </recommendedName>
</protein>